<protein>
    <submittedName>
        <fullName evidence="2">Adhesive plaque matrix protein</fullName>
    </submittedName>
</protein>
<gene>
    <name evidence="2" type="ORF">H4Q32_014205</name>
</gene>
<evidence type="ECO:0000256" key="1">
    <source>
        <dbReference type="SAM" id="MobiDB-lite"/>
    </source>
</evidence>
<organism evidence="2 3">
    <name type="scientific">Labeo rohita</name>
    <name type="common">Indian major carp</name>
    <name type="synonym">Cyprinus rohita</name>
    <dbReference type="NCBI Taxonomy" id="84645"/>
    <lineage>
        <taxon>Eukaryota</taxon>
        <taxon>Metazoa</taxon>
        <taxon>Chordata</taxon>
        <taxon>Craniata</taxon>
        <taxon>Vertebrata</taxon>
        <taxon>Euteleostomi</taxon>
        <taxon>Actinopterygii</taxon>
        <taxon>Neopterygii</taxon>
        <taxon>Teleostei</taxon>
        <taxon>Ostariophysi</taxon>
        <taxon>Cypriniformes</taxon>
        <taxon>Cyprinidae</taxon>
        <taxon>Labeoninae</taxon>
        <taxon>Labeonini</taxon>
        <taxon>Labeo</taxon>
    </lineage>
</organism>
<feature type="region of interest" description="Disordered" evidence="1">
    <location>
        <begin position="454"/>
        <end position="498"/>
    </location>
</feature>
<name>A0ABQ8LU93_LABRO</name>
<sequence>MNLVSDLRSAHHQMSLSPYLYIQTVALHPGLHLTSSSTLIGSAPVTNQARYKSPAFSPGHFISSVSPPAFCTLARFTDYSLVSPPNGLHSPRISMSCLACIWIRSPLALLPTLQNTPSNKDPAASNPDIVQWMEEQRNITVTPAVQPTRQMAAASEHALIMAATTDPVHKMAAAPERAHAMAATAMPIHKMAAAPVRAHVMAVTVEPVHKMAAKTELRHVTAATPEPSKAKAVFPKSSQVAAAFPESSHVAAAFPESSQVTAVFPESSKVTAVFVSSQVKLQLCFLSQVKLQLCFLSQAESKPSFLSQAKSQPSFLSQAESKLSFLSQAKSQPSFLSQAESKLSFLSQAKSQPSFLSQAKSQPSFLSQAKSKLSAQSQVTSRLTTQSLAMSRSIMMASVLDPPLVSVWAANISVASAPYKPTINEVLPPVAALPLMAVAIWCVWAAHCAPEVPSDHRSAPDIPSDHKSAPEVPSDHKSAPKVSSDHKSASEVPSDHKSALEVLSVHESAPEASPVPVHDVGAWSALEGSSAFSCASCSALQGSCTSWRVSAPSALPWRAPAPPALPPAPPWRAPAPPAPPWWAPALPVLPQSPGPPHGPGPPTFALFRPRPTAPLDCWWVGASGSRSLVGGYVMNLVGDLRPAHHQMSLSPYLYIQTVALHPGLHLPSSSALIGSAPVTNQARYKSPGLSPCYSQIIVVICIVVSLVP</sequence>
<proteinExistence type="predicted"/>
<evidence type="ECO:0000313" key="2">
    <source>
        <dbReference type="EMBL" id="KAI2653851.1"/>
    </source>
</evidence>
<comment type="caution">
    <text evidence="2">The sequence shown here is derived from an EMBL/GenBank/DDBJ whole genome shotgun (WGS) entry which is preliminary data.</text>
</comment>
<reference evidence="2 3" key="1">
    <citation type="submission" date="2022-01" db="EMBL/GenBank/DDBJ databases">
        <title>A high-quality chromosome-level genome assembly of rohu carp, Labeo rohita.</title>
        <authorList>
            <person name="Arick M.A. II"/>
            <person name="Hsu C.-Y."/>
            <person name="Magbanua Z."/>
            <person name="Pechanova O."/>
            <person name="Grover C."/>
            <person name="Miller E."/>
            <person name="Thrash A."/>
            <person name="Ezzel L."/>
            <person name="Alam S."/>
            <person name="Benzie J."/>
            <person name="Hamilton M."/>
            <person name="Karsi A."/>
            <person name="Lawrence M.L."/>
            <person name="Peterson D.G."/>
        </authorList>
    </citation>
    <scope>NUCLEOTIDE SEQUENCE [LARGE SCALE GENOMIC DNA]</scope>
    <source>
        <strain evidence="3">BAU-BD-2019</strain>
        <tissue evidence="2">Blood</tissue>
    </source>
</reference>
<keyword evidence="3" id="KW-1185">Reference proteome</keyword>
<accession>A0ABQ8LU93</accession>
<dbReference type="Proteomes" id="UP000830375">
    <property type="component" value="Unassembled WGS sequence"/>
</dbReference>
<dbReference type="EMBL" id="JACTAM010000018">
    <property type="protein sequence ID" value="KAI2653851.1"/>
    <property type="molecule type" value="Genomic_DNA"/>
</dbReference>
<evidence type="ECO:0000313" key="3">
    <source>
        <dbReference type="Proteomes" id="UP000830375"/>
    </source>
</evidence>